<dbReference type="STRING" id="1206466.K0KUS9"/>
<sequence length="517" mass="58575">MSSGTVDITIQLNNTNGYKYRPLDVIRGRVSLKVHKEISVKEVTVKFSGVSRSEVQVNESRLTANELQFQARKAIKTEAHIVAYDEVVIFPPPNVRKVSSNKEFTLTPGDYVYDFAFKIPLRNICYLTKTGDRATVHGHKKLPPSMDIDGIGNIKYQIRVIVDRASWSKPNPQESKSLLVTTFDPLIEDIISNTKLVFLKNSIEFSDKVTESYEVPVRESSSKKPSQFIKSLFGNKRPARSSLAREYNVPFGFEARICSSPFLRIGKLVPQLMIFLTSKHGPERYRGVDNQTSGLGQLILDDFGIHLTVTYNLIAEGRTIQEARRYKLVYKKDLSLVLDLANLEPNPLFGTTANSNPFQLGIPTFIYENAVVPDVINPTFDTCNIKVDYNLNIWAKFREEKKSWHSGRVGFLTVPVTVLAGIPSPQEYIQMMKIPHHLAQQVLETYPPEAFRQPDDFTPLYDDTTAAPISLNVEESEPAKQDEKQNHSTEDEIYSSTCEQSEEILPIYESATKEQRE</sequence>
<evidence type="ECO:0000256" key="1">
    <source>
        <dbReference type="SAM" id="MobiDB-lite"/>
    </source>
</evidence>
<feature type="domain" description="Arrestin-like N-terminal" evidence="2">
    <location>
        <begin position="9"/>
        <end position="181"/>
    </location>
</feature>
<dbReference type="eggNOG" id="ENOG502QWIY">
    <property type="taxonomic scope" value="Eukaryota"/>
</dbReference>
<dbReference type="PANTHER" id="PTHR11188:SF17">
    <property type="entry name" value="FI21816P1"/>
    <property type="match status" value="1"/>
</dbReference>
<dbReference type="InterPro" id="IPR050357">
    <property type="entry name" value="Arrestin_domain-protein"/>
</dbReference>
<reference evidence="3 4" key="1">
    <citation type="journal article" date="2012" name="Eukaryot. Cell">
        <title>Draft genome sequence of Wickerhamomyces ciferrii NRRL Y-1031 F-60-10.</title>
        <authorList>
            <person name="Schneider J."/>
            <person name="Andrea H."/>
            <person name="Blom J."/>
            <person name="Jaenicke S."/>
            <person name="Ruckert C."/>
            <person name="Schorsch C."/>
            <person name="Szczepanowski R."/>
            <person name="Farwick M."/>
            <person name="Goesmann A."/>
            <person name="Puhler A."/>
            <person name="Schaffer S."/>
            <person name="Tauch A."/>
            <person name="Kohler T."/>
            <person name="Brinkrolf K."/>
        </authorList>
    </citation>
    <scope>NUCLEOTIDE SEQUENCE [LARGE SCALE GENOMIC DNA]</scope>
    <source>
        <strain evidence="4">ATCC 14091 / BCRC 22168 / CBS 111 / JCM 3599 / NBRC 0793 / NRRL Y-1031 F-60-10</strain>
    </source>
</reference>
<gene>
    <name evidence="3" type="ORF">BN7_6573</name>
</gene>
<accession>K0KUS9</accession>
<evidence type="ECO:0000313" key="4">
    <source>
        <dbReference type="Proteomes" id="UP000009328"/>
    </source>
</evidence>
<evidence type="ECO:0000259" key="2">
    <source>
        <dbReference type="Pfam" id="PF00339"/>
    </source>
</evidence>
<dbReference type="Gene3D" id="2.60.40.640">
    <property type="match status" value="1"/>
</dbReference>
<proteinExistence type="predicted"/>
<feature type="region of interest" description="Disordered" evidence="1">
    <location>
        <begin position="468"/>
        <end position="517"/>
    </location>
</feature>
<dbReference type="AlphaFoldDB" id="K0KUS9"/>
<name>K0KUS9_WICCF</name>
<dbReference type="EMBL" id="CAIF01000291">
    <property type="protein sequence ID" value="CCH46966.1"/>
    <property type="molecule type" value="Genomic_DNA"/>
</dbReference>
<dbReference type="GO" id="GO:0005737">
    <property type="term" value="C:cytoplasm"/>
    <property type="evidence" value="ECO:0007669"/>
    <property type="project" value="TreeGrafter"/>
</dbReference>
<organism evidence="3 4">
    <name type="scientific">Wickerhamomyces ciferrii (strain ATCC 14091 / BCRC 22168 / CBS 111 / JCM 3599 / NBRC 0793 / NRRL Y-1031 F-60-10)</name>
    <name type="common">Yeast</name>
    <name type="synonym">Pichia ciferrii</name>
    <dbReference type="NCBI Taxonomy" id="1206466"/>
    <lineage>
        <taxon>Eukaryota</taxon>
        <taxon>Fungi</taxon>
        <taxon>Dikarya</taxon>
        <taxon>Ascomycota</taxon>
        <taxon>Saccharomycotina</taxon>
        <taxon>Saccharomycetes</taxon>
        <taxon>Phaffomycetales</taxon>
        <taxon>Wickerhamomycetaceae</taxon>
        <taxon>Wickerhamomyces</taxon>
    </lineage>
</organism>
<dbReference type="GO" id="GO:0015031">
    <property type="term" value="P:protein transport"/>
    <property type="evidence" value="ECO:0007669"/>
    <property type="project" value="TreeGrafter"/>
</dbReference>
<comment type="caution">
    <text evidence="3">The sequence shown here is derived from an EMBL/GenBank/DDBJ whole genome shotgun (WGS) entry which is preliminary data.</text>
</comment>
<protein>
    <recommendedName>
        <fullName evidence="2">Arrestin-like N-terminal domain-containing protein</fullName>
    </recommendedName>
</protein>
<evidence type="ECO:0000313" key="3">
    <source>
        <dbReference type="EMBL" id="CCH46966.1"/>
    </source>
</evidence>
<feature type="compositionally biased region" description="Basic and acidic residues" evidence="1">
    <location>
        <begin position="477"/>
        <end position="490"/>
    </location>
</feature>
<dbReference type="PANTHER" id="PTHR11188">
    <property type="entry name" value="ARRESTIN DOMAIN CONTAINING PROTEIN"/>
    <property type="match status" value="1"/>
</dbReference>
<dbReference type="InterPro" id="IPR014756">
    <property type="entry name" value="Ig_E-set"/>
</dbReference>
<dbReference type="Pfam" id="PF00339">
    <property type="entry name" value="Arrestin_N"/>
    <property type="match status" value="1"/>
</dbReference>
<keyword evidence="4" id="KW-1185">Reference proteome</keyword>
<dbReference type="SUPFAM" id="SSF81296">
    <property type="entry name" value="E set domains"/>
    <property type="match status" value="1"/>
</dbReference>
<dbReference type="FunCoup" id="K0KUS9">
    <property type="interactions" value="48"/>
</dbReference>
<dbReference type="InterPro" id="IPR014752">
    <property type="entry name" value="Arrestin-like_C"/>
</dbReference>
<dbReference type="InterPro" id="IPR011021">
    <property type="entry name" value="Arrestin-like_N"/>
</dbReference>
<dbReference type="CDD" id="cd22952">
    <property type="entry name" value="ART10-like"/>
    <property type="match status" value="1"/>
</dbReference>
<dbReference type="HOGENOM" id="CLU_526991_0_0_1"/>
<dbReference type="InParanoid" id="K0KUS9"/>
<dbReference type="Proteomes" id="UP000009328">
    <property type="component" value="Unassembled WGS sequence"/>
</dbReference>